<keyword evidence="3" id="KW-0285">Flavoprotein</keyword>
<gene>
    <name evidence="8" type="ORF">CRT60_02935</name>
</gene>
<sequence length="360" mass="37548">MSDTSQILVDTATRLFEEQFTARQRVAAESGQWLDAQWQAVEDMGLPLALVPEEAGGFGLPVVEALDLIRLAGAFAVPLPLAETMLANRILANAGLELPGGPLTLAPVRPDDRLTLARRDGGWLLSGTAHRVPWGRVAATVVLARCEDPCGDAGQDGQSFAALVPAGQADTAPDVNLAKEPRDSLRFETLLPAESVAPSPGIAPAELHALGAAVRSIAMAGALGRVLAMTTAYANERSQFGRPIGKFQAIQQHLAVLAGQAAAARAAGDIAAEAVAQGGSLLPIAAAKLRCGEAAGVAAAIAHQVHGAMGFTHEHSLHFFTKRLWSWRDEFGGDGEWGRLIGREVARAGADGLWPLVTAA</sequence>
<evidence type="ECO:0000313" key="8">
    <source>
        <dbReference type="EMBL" id="PGH59135.1"/>
    </source>
</evidence>
<organism evidence="8 9">
    <name type="scientific">Azospirillum palustre</name>
    <dbReference type="NCBI Taxonomy" id="2044885"/>
    <lineage>
        <taxon>Bacteria</taxon>
        <taxon>Pseudomonadati</taxon>
        <taxon>Pseudomonadota</taxon>
        <taxon>Alphaproteobacteria</taxon>
        <taxon>Rhodospirillales</taxon>
        <taxon>Azospirillaceae</taxon>
        <taxon>Azospirillum</taxon>
    </lineage>
</organism>
<dbReference type="GO" id="GO:0050660">
    <property type="term" value="F:flavin adenine dinucleotide binding"/>
    <property type="evidence" value="ECO:0007669"/>
    <property type="project" value="InterPro"/>
</dbReference>
<keyword evidence="9" id="KW-1185">Reference proteome</keyword>
<evidence type="ECO:0000256" key="2">
    <source>
        <dbReference type="ARBA" id="ARBA00009347"/>
    </source>
</evidence>
<dbReference type="Pfam" id="PF00441">
    <property type="entry name" value="Acyl-CoA_dh_1"/>
    <property type="match status" value="1"/>
</dbReference>
<evidence type="ECO:0000256" key="5">
    <source>
        <dbReference type="ARBA" id="ARBA00023002"/>
    </source>
</evidence>
<dbReference type="EMBL" id="PDKW01000037">
    <property type="protein sequence ID" value="PGH59135.1"/>
    <property type="molecule type" value="Genomic_DNA"/>
</dbReference>
<dbReference type="Proteomes" id="UP000225379">
    <property type="component" value="Unassembled WGS sequence"/>
</dbReference>
<name>A0A2B8BMQ1_9PROT</name>
<protein>
    <submittedName>
        <fullName evidence="8">Acyl-CoA dehydrogenase</fullName>
    </submittedName>
</protein>
<dbReference type="InterPro" id="IPR036250">
    <property type="entry name" value="AcylCo_DH-like_C"/>
</dbReference>
<dbReference type="Gene3D" id="1.10.540.10">
    <property type="entry name" value="Acyl-CoA dehydrogenase/oxidase, N-terminal domain"/>
    <property type="match status" value="1"/>
</dbReference>
<comment type="caution">
    <text evidence="8">The sequence shown here is derived from an EMBL/GenBank/DDBJ whole genome shotgun (WGS) entry which is preliminary data.</text>
</comment>
<comment type="cofactor">
    <cofactor evidence="1">
        <name>FAD</name>
        <dbReference type="ChEBI" id="CHEBI:57692"/>
    </cofactor>
</comment>
<reference evidence="9" key="1">
    <citation type="submission" date="2017-10" db="EMBL/GenBank/DDBJ databases">
        <authorList>
            <person name="Kravchenko I.K."/>
            <person name="Grouzdev D.S."/>
        </authorList>
    </citation>
    <scope>NUCLEOTIDE SEQUENCE [LARGE SCALE GENOMIC DNA]</scope>
    <source>
        <strain evidence="9">B2</strain>
    </source>
</reference>
<comment type="similarity">
    <text evidence="2">Belongs to the acyl-CoA dehydrogenase family.</text>
</comment>
<dbReference type="InterPro" id="IPR037069">
    <property type="entry name" value="AcylCoA_DH/ox_N_sf"/>
</dbReference>
<dbReference type="Gene3D" id="1.20.140.10">
    <property type="entry name" value="Butyryl-CoA Dehydrogenase, subunit A, domain 3"/>
    <property type="match status" value="1"/>
</dbReference>
<evidence type="ECO:0000256" key="3">
    <source>
        <dbReference type="ARBA" id="ARBA00022630"/>
    </source>
</evidence>
<keyword evidence="5" id="KW-0560">Oxidoreductase</keyword>
<dbReference type="InterPro" id="IPR009100">
    <property type="entry name" value="AcylCoA_DH/oxidase_NM_dom_sf"/>
</dbReference>
<evidence type="ECO:0000259" key="7">
    <source>
        <dbReference type="Pfam" id="PF02771"/>
    </source>
</evidence>
<evidence type="ECO:0000256" key="4">
    <source>
        <dbReference type="ARBA" id="ARBA00022827"/>
    </source>
</evidence>
<dbReference type="InterPro" id="IPR013786">
    <property type="entry name" value="AcylCoA_DH/ox_N"/>
</dbReference>
<dbReference type="GO" id="GO:0003995">
    <property type="term" value="F:acyl-CoA dehydrogenase activity"/>
    <property type="evidence" value="ECO:0007669"/>
    <property type="project" value="TreeGrafter"/>
</dbReference>
<dbReference type="SUPFAM" id="SSF47203">
    <property type="entry name" value="Acyl-CoA dehydrogenase C-terminal domain-like"/>
    <property type="match status" value="1"/>
</dbReference>
<dbReference type="Pfam" id="PF02771">
    <property type="entry name" value="Acyl-CoA_dh_N"/>
    <property type="match status" value="1"/>
</dbReference>
<accession>A0A2B8BMQ1</accession>
<dbReference type="PANTHER" id="PTHR43884:SF20">
    <property type="entry name" value="ACYL-COA DEHYDROGENASE FADE28"/>
    <property type="match status" value="1"/>
</dbReference>
<dbReference type="InterPro" id="IPR009075">
    <property type="entry name" value="AcylCo_DH/oxidase_C"/>
</dbReference>
<dbReference type="PANTHER" id="PTHR43884">
    <property type="entry name" value="ACYL-COA DEHYDROGENASE"/>
    <property type="match status" value="1"/>
</dbReference>
<dbReference type="SUPFAM" id="SSF56645">
    <property type="entry name" value="Acyl-CoA dehydrogenase NM domain-like"/>
    <property type="match status" value="1"/>
</dbReference>
<feature type="domain" description="Acyl-CoA dehydrogenase/oxidase N-terminal" evidence="7">
    <location>
        <begin position="3"/>
        <end position="92"/>
    </location>
</feature>
<evidence type="ECO:0000313" key="9">
    <source>
        <dbReference type="Proteomes" id="UP000225379"/>
    </source>
</evidence>
<evidence type="ECO:0000259" key="6">
    <source>
        <dbReference type="Pfam" id="PF00441"/>
    </source>
</evidence>
<proteinExistence type="inferred from homology"/>
<feature type="domain" description="Acyl-CoA dehydrogenase/oxidase C-terminal" evidence="6">
    <location>
        <begin position="215"/>
        <end position="319"/>
    </location>
</feature>
<dbReference type="OrthoDB" id="2450120at2"/>
<evidence type="ECO:0000256" key="1">
    <source>
        <dbReference type="ARBA" id="ARBA00001974"/>
    </source>
</evidence>
<keyword evidence="4" id="KW-0274">FAD</keyword>
<dbReference type="AlphaFoldDB" id="A0A2B8BMQ1"/>